<dbReference type="Gene3D" id="2.60.40.10">
    <property type="entry name" value="Immunoglobulins"/>
    <property type="match status" value="1"/>
</dbReference>
<dbReference type="PRINTS" id="PR00344">
    <property type="entry name" value="BCTRLSENSOR"/>
</dbReference>
<dbReference type="InterPro" id="IPR008207">
    <property type="entry name" value="Sig_transdc_His_kin_Hpt_dom"/>
</dbReference>
<dbReference type="PANTHER" id="PTHR45339:SF1">
    <property type="entry name" value="HYBRID SIGNAL TRANSDUCTION HISTIDINE KINASE J"/>
    <property type="match status" value="1"/>
</dbReference>
<keyword evidence="4" id="KW-1003">Cell membrane</keyword>
<dbReference type="FunFam" id="1.10.287.130:FF:000002">
    <property type="entry name" value="Two-component osmosensing histidine kinase"/>
    <property type="match status" value="1"/>
</dbReference>
<dbReference type="CDD" id="cd00156">
    <property type="entry name" value="REC"/>
    <property type="match status" value="1"/>
</dbReference>
<dbReference type="InterPro" id="IPR015943">
    <property type="entry name" value="WD40/YVTN_repeat-like_dom_sf"/>
</dbReference>
<feature type="modified residue" description="4-aspartylphosphate" evidence="17">
    <location>
        <position position="1261"/>
    </location>
</feature>
<comment type="subcellular location">
    <subcellularLocation>
        <location evidence="2">Cell membrane</location>
        <topology evidence="2">Multi-pass membrane protein</topology>
    </subcellularLocation>
</comment>
<evidence type="ECO:0000256" key="11">
    <source>
        <dbReference type="ARBA" id="ARBA00022989"/>
    </source>
</evidence>
<dbReference type="PROSITE" id="PS50110">
    <property type="entry name" value="RESPONSE_REGULATORY"/>
    <property type="match status" value="2"/>
</dbReference>
<dbReference type="InterPro" id="IPR003594">
    <property type="entry name" value="HATPase_dom"/>
</dbReference>
<feature type="modified residue" description="4-aspartylphosphate" evidence="17">
    <location>
        <position position="1122"/>
    </location>
</feature>
<dbReference type="Gene3D" id="3.40.50.2300">
    <property type="match status" value="2"/>
</dbReference>
<reference evidence="22 23" key="1">
    <citation type="submission" date="2020-08" db="EMBL/GenBank/DDBJ databases">
        <title>Genomic Encyclopedia of Type Strains, Phase IV (KMG-V): Genome sequencing to study the core and pangenomes of soil and plant-associated prokaryotes.</title>
        <authorList>
            <person name="Whitman W."/>
        </authorList>
    </citation>
    <scope>NUCLEOTIDE SEQUENCE [LARGE SCALE GENOMIC DNA]</scope>
    <source>
        <strain evidence="22 23">M8UP14</strain>
    </source>
</reference>
<dbReference type="CDD" id="cd00082">
    <property type="entry name" value="HisKA"/>
    <property type="match status" value="1"/>
</dbReference>
<keyword evidence="22" id="KW-0238">DNA-binding</keyword>
<evidence type="ECO:0000256" key="14">
    <source>
        <dbReference type="ARBA" id="ARBA00064003"/>
    </source>
</evidence>
<dbReference type="InterPro" id="IPR004358">
    <property type="entry name" value="Sig_transdc_His_kin-like_C"/>
</dbReference>
<evidence type="ECO:0000313" key="23">
    <source>
        <dbReference type="Proteomes" id="UP000540989"/>
    </source>
</evidence>
<dbReference type="CDD" id="cd16922">
    <property type="entry name" value="HATPase_EvgS-ArcB-TorS-like"/>
    <property type="match status" value="1"/>
</dbReference>
<dbReference type="EC" id="2.7.13.3" evidence="3"/>
<evidence type="ECO:0000256" key="9">
    <source>
        <dbReference type="ARBA" id="ARBA00022777"/>
    </source>
</evidence>
<dbReference type="SUPFAM" id="SSF55874">
    <property type="entry name" value="ATPase domain of HSP90 chaperone/DNA topoisomerase II/histidine kinase"/>
    <property type="match status" value="1"/>
</dbReference>
<gene>
    <name evidence="22" type="ORF">HDF16_004017</name>
</gene>
<feature type="modified residue" description="Phosphohistidine" evidence="16">
    <location>
        <position position="1411"/>
    </location>
</feature>
<organism evidence="22 23">
    <name type="scientific">Granulicella aggregans</name>
    <dbReference type="NCBI Taxonomy" id="474949"/>
    <lineage>
        <taxon>Bacteria</taxon>
        <taxon>Pseudomonadati</taxon>
        <taxon>Acidobacteriota</taxon>
        <taxon>Terriglobia</taxon>
        <taxon>Terriglobales</taxon>
        <taxon>Acidobacteriaceae</taxon>
        <taxon>Granulicella</taxon>
    </lineage>
</organism>
<dbReference type="FunFam" id="3.30.565.10:FF:000010">
    <property type="entry name" value="Sensor histidine kinase RcsC"/>
    <property type="match status" value="1"/>
</dbReference>
<evidence type="ECO:0000256" key="4">
    <source>
        <dbReference type="ARBA" id="ARBA00022475"/>
    </source>
</evidence>
<keyword evidence="12" id="KW-0902">Two-component regulatory system</keyword>
<dbReference type="Pfam" id="PF07495">
    <property type="entry name" value="Y_Y_Y"/>
    <property type="match status" value="1"/>
</dbReference>
<dbReference type="Pfam" id="PF07494">
    <property type="entry name" value="Reg_prop"/>
    <property type="match status" value="3"/>
</dbReference>
<dbReference type="Pfam" id="PF02518">
    <property type="entry name" value="HATPase_c"/>
    <property type="match status" value="1"/>
</dbReference>
<dbReference type="GO" id="GO:0005886">
    <property type="term" value="C:plasma membrane"/>
    <property type="evidence" value="ECO:0007669"/>
    <property type="project" value="UniProtKB-SubCell"/>
</dbReference>
<accession>A0A7W7ZGP8</accession>
<dbReference type="InterPro" id="IPR036641">
    <property type="entry name" value="HPT_dom_sf"/>
</dbReference>
<dbReference type="RefSeq" id="WP_184220491.1">
    <property type="nucleotide sequence ID" value="NZ_JACHIP010000005.1"/>
</dbReference>
<keyword evidence="11" id="KW-1133">Transmembrane helix</keyword>
<evidence type="ECO:0000256" key="13">
    <source>
        <dbReference type="ARBA" id="ARBA00023136"/>
    </source>
</evidence>
<dbReference type="GO" id="GO:0000155">
    <property type="term" value="F:phosphorelay sensor kinase activity"/>
    <property type="evidence" value="ECO:0007669"/>
    <property type="project" value="InterPro"/>
</dbReference>
<dbReference type="SMART" id="SM00073">
    <property type="entry name" value="HPT"/>
    <property type="match status" value="1"/>
</dbReference>
<evidence type="ECO:0000313" key="22">
    <source>
        <dbReference type="EMBL" id="MBB5059294.1"/>
    </source>
</evidence>
<keyword evidence="23" id="KW-1185">Reference proteome</keyword>
<evidence type="ECO:0000256" key="18">
    <source>
        <dbReference type="SAM" id="Coils"/>
    </source>
</evidence>
<dbReference type="PROSITE" id="PS50109">
    <property type="entry name" value="HIS_KIN"/>
    <property type="match status" value="1"/>
</dbReference>
<dbReference type="Pfam" id="PF00512">
    <property type="entry name" value="HisKA"/>
    <property type="match status" value="1"/>
</dbReference>
<dbReference type="Gene3D" id="2.130.10.10">
    <property type="entry name" value="YVTN repeat-like/Quinoprotein amine dehydrogenase"/>
    <property type="match status" value="2"/>
</dbReference>
<evidence type="ECO:0000256" key="7">
    <source>
        <dbReference type="ARBA" id="ARBA00022692"/>
    </source>
</evidence>
<dbReference type="InterPro" id="IPR003661">
    <property type="entry name" value="HisK_dim/P_dom"/>
</dbReference>
<comment type="subunit">
    <text evidence="14">At low DSF concentrations, interacts with RpfF.</text>
</comment>
<dbReference type="SUPFAM" id="SSF47384">
    <property type="entry name" value="Homodimeric domain of signal transducing histidine kinase"/>
    <property type="match status" value="1"/>
</dbReference>
<dbReference type="Gene3D" id="1.10.287.130">
    <property type="match status" value="1"/>
</dbReference>
<keyword evidence="13" id="KW-0472">Membrane</keyword>
<dbReference type="EMBL" id="JACHIP010000005">
    <property type="protein sequence ID" value="MBB5059294.1"/>
    <property type="molecule type" value="Genomic_DNA"/>
</dbReference>
<dbReference type="Gene3D" id="1.20.120.160">
    <property type="entry name" value="HPT domain"/>
    <property type="match status" value="1"/>
</dbReference>
<dbReference type="SUPFAM" id="SSF52172">
    <property type="entry name" value="CheY-like"/>
    <property type="match status" value="2"/>
</dbReference>
<evidence type="ECO:0000259" key="20">
    <source>
        <dbReference type="PROSITE" id="PS50110"/>
    </source>
</evidence>
<dbReference type="InterPro" id="IPR013783">
    <property type="entry name" value="Ig-like_fold"/>
</dbReference>
<dbReference type="Gene3D" id="3.30.565.10">
    <property type="entry name" value="Histidine kinase-like ATPase, C-terminal domain"/>
    <property type="match status" value="1"/>
</dbReference>
<dbReference type="InterPro" id="IPR011006">
    <property type="entry name" value="CheY-like_superfamily"/>
</dbReference>
<dbReference type="InterPro" id="IPR036890">
    <property type="entry name" value="HATPase_C_sf"/>
</dbReference>
<sequence length="1473" mass="161951">MEIAGRAVPDRRTLCTRMGLLIVIAGFGRPSLALDPSKKIDQYAHDSWNSRRDFPGEAIYQVVQTGDGYLWLRTAASLIRFDGVSFVPMDGAVGTEPVKAVSLNAEGNLLVRTTSRTEIYANRKFTDLLPPAPLPDGDISTIFPTTANEVLLGSDDFVYLLRPGGVRLEKSKVGWIRAFLRDNKGKLWIGGERGLYSYSDGKVTPLELGHGTFKVSALLEDRQHRIWLGTSLGLYRLGEDGRSLEIPAFGNSLGKVNALLEDRNGNLWVGTDAAGVFRVSAQGSNLSFYAAEDGLNDGKVLSLLEDREGSVWVGTANGLDRFRDAKFTPFGTKEYLPSGETQTILGSRDGSIYIYCENGGLARLMNGTVEVLSQAEQASTFYGHAMFESKNGTVWVATTKGLLQSQGGTLRLYPAPARLENTFVSAINEDDEGLIVATDETVVLRYDNNRVSPWRFQGQLTPLSTPGNFTFSIYRDPSGTLWFGTVKGLFKFTSGEAVERSRQPQIDFAVTSISPDGRGNLWLGGRTPGITRFRMRDGEVTHYTRQDGLFDVYPTAALPDGLGSLWISTSDGIYRVSEQDLQDFADGHVSQVTTSLYGVADGMVSREASSPTTTPGGWRAPDGRLWFSTAKGLVSLDPGKDEKNHEVPPVIIEDVQVNNRTYSAEVPFEVDPGPDNVAVHYTALSFLVPARVRFKYQLEGYDQEWVDAGTSRTAHYTKLPPGQYRFHVIACNNDGVWNEQGDTIDFYLRPHFYQTRWFSGLCVLIAMLIAVAGQRLYSQRLRRRAEELHELVEQRTSNLKAEILERQRAEQAAEAANRSKSEFLANMSHEIRTPLNGVIGMTDLLLDTELSDDQRDCLETVKFSGDSLLTVINDILDFSKIEAGKIDLEIIDFNLHNCLEEALKPFTLRAEENGLELLCDIAPDVPEVVCGDAGRLRQIILNLVSNAVKFTSRGQVALHVEVDPGASPLQLLRFTIADTGIGIPAEKLQSIFSPFTQADTSTTRKYGGTGLGLTISSRLVTMMGGTVWVESEVGRGSRFCFTARLGPPSTSHHFKELQTAVDILQGVRILVVDDNETNRKILQRTLRHWNAEPACVECGEEALAAMQAASQNGKPYQVVVTDMNMPEMDGLTLTEQIRSMPPIASTAVIMLTSGGRPTDKERSIELGIVSYLHKPARRNELLAALMAACGYRPDSSITSGTAAGLSRGVELRILLAEDNQVNQAVATRLLHKMGHTFAIANNGKEALSLLTTRTFDLVLMDIQMPEMDGIEATSRIRQEERGTSNHIPVIAMTAHAMKGDRERCLAAGMDEYVSKPINASKLELAIATVIRQRNPARTADPSELASSMRQGAPEMAAVSWDRDKVLENLGGDEDLFRQVIEIFMEEAPKHLAELRVAMVERDAKAIEKTAHSLKGELGYFAVPEILRAARELEEKGALPEWGGVVELIDLLDARVSELLGAIRASSELPAEAR</sequence>
<dbReference type="SUPFAM" id="SSF47226">
    <property type="entry name" value="Histidine-containing phosphotransfer domain, HPT domain"/>
    <property type="match status" value="1"/>
</dbReference>
<dbReference type="InterPro" id="IPR001789">
    <property type="entry name" value="Sig_transdc_resp-reg_receiver"/>
</dbReference>
<evidence type="ECO:0000256" key="2">
    <source>
        <dbReference type="ARBA" id="ARBA00004651"/>
    </source>
</evidence>
<feature type="coiled-coil region" evidence="18">
    <location>
        <begin position="782"/>
        <end position="826"/>
    </location>
</feature>
<dbReference type="Proteomes" id="UP000540989">
    <property type="component" value="Unassembled WGS sequence"/>
</dbReference>
<keyword evidence="18" id="KW-0175">Coiled coil</keyword>
<dbReference type="Pfam" id="PF01627">
    <property type="entry name" value="Hpt"/>
    <property type="match status" value="1"/>
</dbReference>
<dbReference type="GO" id="GO:0003677">
    <property type="term" value="F:DNA binding"/>
    <property type="evidence" value="ECO:0007669"/>
    <property type="project" value="UniProtKB-KW"/>
</dbReference>
<comment type="catalytic activity">
    <reaction evidence="1">
        <text>ATP + protein L-histidine = ADP + protein N-phospho-L-histidine.</text>
        <dbReference type="EC" id="2.7.13.3"/>
    </reaction>
</comment>
<proteinExistence type="predicted"/>
<feature type="domain" description="Response regulatory" evidence="20">
    <location>
        <begin position="1068"/>
        <end position="1189"/>
    </location>
</feature>
<evidence type="ECO:0000259" key="19">
    <source>
        <dbReference type="PROSITE" id="PS50109"/>
    </source>
</evidence>
<keyword evidence="8" id="KW-0547">Nucleotide-binding</keyword>
<evidence type="ECO:0000256" key="6">
    <source>
        <dbReference type="ARBA" id="ARBA00022679"/>
    </source>
</evidence>
<evidence type="ECO:0000256" key="8">
    <source>
        <dbReference type="ARBA" id="ARBA00022741"/>
    </source>
</evidence>
<dbReference type="PANTHER" id="PTHR45339">
    <property type="entry name" value="HYBRID SIGNAL TRANSDUCTION HISTIDINE KINASE J"/>
    <property type="match status" value="1"/>
</dbReference>
<keyword evidence="7" id="KW-0812">Transmembrane</keyword>
<dbReference type="GO" id="GO:0005524">
    <property type="term" value="F:ATP binding"/>
    <property type="evidence" value="ECO:0007669"/>
    <property type="project" value="UniProtKB-KW"/>
</dbReference>
<evidence type="ECO:0000256" key="1">
    <source>
        <dbReference type="ARBA" id="ARBA00000085"/>
    </source>
</evidence>
<feature type="domain" description="Response regulatory" evidence="20">
    <location>
        <begin position="1212"/>
        <end position="1330"/>
    </location>
</feature>
<keyword evidence="9 22" id="KW-0418">Kinase</keyword>
<evidence type="ECO:0000256" key="5">
    <source>
        <dbReference type="ARBA" id="ARBA00022553"/>
    </source>
</evidence>
<dbReference type="SMART" id="SM00448">
    <property type="entry name" value="REC"/>
    <property type="match status" value="2"/>
</dbReference>
<dbReference type="SMART" id="SM00387">
    <property type="entry name" value="HATPase_c"/>
    <property type="match status" value="1"/>
</dbReference>
<dbReference type="CDD" id="cd00088">
    <property type="entry name" value="HPT"/>
    <property type="match status" value="1"/>
</dbReference>
<feature type="domain" description="Histidine kinase" evidence="19">
    <location>
        <begin position="826"/>
        <end position="1047"/>
    </location>
</feature>
<dbReference type="InterPro" id="IPR011110">
    <property type="entry name" value="Reg_prop"/>
</dbReference>
<protein>
    <recommendedName>
        <fullName evidence="15">Sensory/regulatory protein RpfC</fullName>
        <ecNumber evidence="3">2.7.13.3</ecNumber>
    </recommendedName>
</protein>
<name>A0A7W7ZGP8_9BACT</name>
<keyword evidence="5 17" id="KW-0597">Phosphoprotein</keyword>
<evidence type="ECO:0000259" key="21">
    <source>
        <dbReference type="PROSITE" id="PS50894"/>
    </source>
</evidence>
<keyword evidence="10" id="KW-0067">ATP-binding</keyword>
<evidence type="ECO:0000256" key="17">
    <source>
        <dbReference type="PROSITE-ProRule" id="PRU00169"/>
    </source>
</evidence>
<dbReference type="InterPro" id="IPR036097">
    <property type="entry name" value="HisK_dim/P_sf"/>
</dbReference>
<evidence type="ECO:0000256" key="10">
    <source>
        <dbReference type="ARBA" id="ARBA00022840"/>
    </source>
</evidence>
<evidence type="ECO:0000256" key="16">
    <source>
        <dbReference type="PROSITE-ProRule" id="PRU00110"/>
    </source>
</evidence>
<dbReference type="CDD" id="cd17546">
    <property type="entry name" value="REC_hyHK_CKI1_RcsC-like"/>
    <property type="match status" value="1"/>
</dbReference>
<dbReference type="InterPro" id="IPR011123">
    <property type="entry name" value="Y_Y_Y"/>
</dbReference>
<feature type="domain" description="HPt" evidence="21">
    <location>
        <begin position="1372"/>
        <end position="1465"/>
    </location>
</feature>
<dbReference type="Pfam" id="PF00072">
    <property type="entry name" value="Response_reg"/>
    <property type="match status" value="2"/>
</dbReference>
<evidence type="ECO:0000256" key="15">
    <source>
        <dbReference type="ARBA" id="ARBA00068150"/>
    </source>
</evidence>
<keyword evidence="6" id="KW-0808">Transferase</keyword>
<dbReference type="SMART" id="SM00388">
    <property type="entry name" value="HisKA"/>
    <property type="match status" value="1"/>
</dbReference>
<comment type="caution">
    <text evidence="22">The sequence shown here is derived from an EMBL/GenBank/DDBJ whole genome shotgun (WGS) entry which is preliminary data.</text>
</comment>
<evidence type="ECO:0000256" key="12">
    <source>
        <dbReference type="ARBA" id="ARBA00023012"/>
    </source>
</evidence>
<dbReference type="InterPro" id="IPR005467">
    <property type="entry name" value="His_kinase_dom"/>
</dbReference>
<dbReference type="PROSITE" id="PS50894">
    <property type="entry name" value="HPT"/>
    <property type="match status" value="1"/>
</dbReference>
<dbReference type="SUPFAM" id="SSF63829">
    <property type="entry name" value="Calcium-dependent phosphotriesterase"/>
    <property type="match status" value="3"/>
</dbReference>
<evidence type="ECO:0000256" key="3">
    <source>
        <dbReference type="ARBA" id="ARBA00012438"/>
    </source>
</evidence>